<dbReference type="AlphaFoldDB" id="A0AAW2C332"/>
<keyword evidence="3" id="KW-1185">Reference proteome</keyword>
<feature type="compositionally biased region" description="Basic and acidic residues" evidence="1">
    <location>
        <begin position="160"/>
        <end position="173"/>
    </location>
</feature>
<proteinExistence type="predicted"/>
<feature type="compositionally biased region" description="Basic and acidic residues" evidence="1">
    <location>
        <begin position="39"/>
        <end position="54"/>
    </location>
</feature>
<evidence type="ECO:0000256" key="1">
    <source>
        <dbReference type="SAM" id="MobiDB-lite"/>
    </source>
</evidence>
<feature type="compositionally biased region" description="Polar residues" evidence="1">
    <location>
        <begin position="1"/>
        <end position="21"/>
    </location>
</feature>
<accession>A0AAW2C332</accession>
<reference evidence="2 3" key="1">
    <citation type="submission" date="2024-01" db="EMBL/GenBank/DDBJ databases">
        <title>A telomere-to-telomere, gap-free genome of sweet tea (Lithocarpus litseifolius).</title>
        <authorList>
            <person name="Zhou J."/>
        </authorList>
    </citation>
    <scope>NUCLEOTIDE SEQUENCE [LARGE SCALE GENOMIC DNA]</scope>
    <source>
        <strain evidence="2">Zhou-2022a</strain>
        <tissue evidence="2">Leaf</tissue>
    </source>
</reference>
<dbReference type="Proteomes" id="UP001459277">
    <property type="component" value="Unassembled WGS sequence"/>
</dbReference>
<comment type="caution">
    <text evidence="2">The sequence shown here is derived from an EMBL/GenBank/DDBJ whole genome shotgun (WGS) entry which is preliminary data.</text>
</comment>
<feature type="region of interest" description="Disordered" evidence="1">
    <location>
        <begin position="1"/>
        <end position="79"/>
    </location>
</feature>
<feature type="region of interest" description="Disordered" evidence="1">
    <location>
        <begin position="154"/>
        <end position="173"/>
    </location>
</feature>
<dbReference type="EMBL" id="JAZDWU010000009">
    <property type="protein sequence ID" value="KAK9992348.1"/>
    <property type="molecule type" value="Genomic_DNA"/>
</dbReference>
<gene>
    <name evidence="2" type="ORF">SO802_027333</name>
</gene>
<name>A0AAW2C332_9ROSI</name>
<evidence type="ECO:0000313" key="3">
    <source>
        <dbReference type="Proteomes" id="UP001459277"/>
    </source>
</evidence>
<organism evidence="2 3">
    <name type="scientific">Lithocarpus litseifolius</name>
    <dbReference type="NCBI Taxonomy" id="425828"/>
    <lineage>
        <taxon>Eukaryota</taxon>
        <taxon>Viridiplantae</taxon>
        <taxon>Streptophyta</taxon>
        <taxon>Embryophyta</taxon>
        <taxon>Tracheophyta</taxon>
        <taxon>Spermatophyta</taxon>
        <taxon>Magnoliopsida</taxon>
        <taxon>eudicotyledons</taxon>
        <taxon>Gunneridae</taxon>
        <taxon>Pentapetalae</taxon>
        <taxon>rosids</taxon>
        <taxon>fabids</taxon>
        <taxon>Fagales</taxon>
        <taxon>Fagaceae</taxon>
        <taxon>Lithocarpus</taxon>
    </lineage>
</organism>
<protein>
    <submittedName>
        <fullName evidence="2">Uncharacterized protein</fullName>
    </submittedName>
</protein>
<sequence length="220" mass="24318">MTSPARSKQTWCRSDPCSTSVVPADEESKGSDSSSSSEDSLKVHDGSADGRADASPRTPATRIESPAASDSGSPRYQKWEDSVVGQSELHFWHKQIREAFQDALKEIDPCGRYGKISTEHLFDALHLNRGGPITVGEMEKRGSCPAPIRAAADVGGATHGEGRSSHNEDRFELDEDISKLDEGRFEHREDKSGHGKRRFRQEHDKVFGFDVFDIQSEFAL</sequence>
<evidence type="ECO:0000313" key="2">
    <source>
        <dbReference type="EMBL" id="KAK9992348.1"/>
    </source>
</evidence>